<organism evidence="1 2">
    <name type="scientific">Xylaria bambusicola</name>
    <dbReference type="NCBI Taxonomy" id="326684"/>
    <lineage>
        <taxon>Eukaryota</taxon>
        <taxon>Fungi</taxon>
        <taxon>Dikarya</taxon>
        <taxon>Ascomycota</taxon>
        <taxon>Pezizomycotina</taxon>
        <taxon>Sordariomycetes</taxon>
        <taxon>Xylariomycetidae</taxon>
        <taxon>Xylariales</taxon>
        <taxon>Xylariaceae</taxon>
        <taxon>Xylaria</taxon>
    </lineage>
</organism>
<dbReference type="Proteomes" id="UP001305414">
    <property type="component" value="Unassembled WGS sequence"/>
</dbReference>
<evidence type="ECO:0000313" key="2">
    <source>
        <dbReference type="Proteomes" id="UP001305414"/>
    </source>
</evidence>
<sequence>MSTTEISESGCSSLVNASFSILSTEILENILDFLDVGLFEDGFPIYPGCEPLVMKYHPQDQEKHEPVNLDNSRRLGPYATVSRKWKELVERRTFALLILSEARLKNALKILTSTRLEYVKAIDIRVTVCQVQILTRIADCTGIIAYQLKHAFETLNLLKPRLATTSHSLREATLRILVYEPIIFDRNMDQGVWTEDLPKLGFVKQLVLGGETEVHDIYVSPIAKRGPTPISPDLLKKLHDALPGIQRLVLYPFYYERGVDAIESFKWRCCRTSRLFARAKCWRSDID</sequence>
<accession>A0AAN7UD68</accession>
<evidence type="ECO:0000313" key="1">
    <source>
        <dbReference type="EMBL" id="KAK5625272.1"/>
    </source>
</evidence>
<dbReference type="AlphaFoldDB" id="A0AAN7UD68"/>
<dbReference type="EMBL" id="JAWHQM010000002">
    <property type="protein sequence ID" value="KAK5625272.1"/>
    <property type="molecule type" value="Genomic_DNA"/>
</dbReference>
<comment type="caution">
    <text evidence="1">The sequence shown here is derived from an EMBL/GenBank/DDBJ whole genome shotgun (WGS) entry which is preliminary data.</text>
</comment>
<proteinExistence type="predicted"/>
<gene>
    <name evidence="1" type="ORF">RRF57_000988</name>
</gene>
<name>A0AAN7UD68_9PEZI</name>
<protein>
    <submittedName>
        <fullName evidence="1">Uncharacterized protein</fullName>
    </submittedName>
</protein>
<keyword evidence="2" id="KW-1185">Reference proteome</keyword>
<reference evidence="1 2" key="1">
    <citation type="submission" date="2023-10" db="EMBL/GenBank/DDBJ databases">
        <title>Draft genome sequence of Xylaria bambusicola isolate GMP-LS, the root and basal stem rot pathogen of sugarcane in Indonesia.</title>
        <authorList>
            <person name="Selvaraj P."/>
            <person name="Muralishankar V."/>
            <person name="Muruganantham S."/>
            <person name="Sp S."/>
            <person name="Haryani S."/>
            <person name="Lau K.J.X."/>
            <person name="Naqvi N.I."/>
        </authorList>
    </citation>
    <scope>NUCLEOTIDE SEQUENCE [LARGE SCALE GENOMIC DNA]</scope>
    <source>
        <strain evidence="1">GMP-LS</strain>
    </source>
</reference>